<dbReference type="Proteomes" id="UP000272117">
    <property type="component" value="Unassembled WGS sequence"/>
</dbReference>
<dbReference type="Gene3D" id="3.40.50.880">
    <property type="match status" value="1"/>
</dbReference>
<keyword evidence="3" id="KW-1185">Reference proteome</keyword>
<gene>
    <name evidence="2" type="ORF">EFB08_02590</name>
</gene>
<proteinExistence type="predicted"/>
<evidence type="ECO:0000313" key="3">
    <source>
        <dbReference type="Proteomes" id="UP000272117"/>
    </source>
</evidence>
<organism evidence="2 3">
    <name type="scientific">Rufibacter latericius</name>
    <dbReference type="NCBI Taxonomy" id="2487040"/>
    <lineage>
        <taxon>Bacteria</taxon>
        <taxon>Pseudomonadati</taxon>
        <taxon>Bacteroidota</taxon>
        <taxon>Cytophagia</taxon>
        <taxon>Cytophagales</taxon>
        <taxon>Hymenobacteraceae</taxon>
        <taxon>Rufibacter</taxon>
    </lineage>
</organism>
<feature type="chain" id="PRO_5018043230" description="Beta-galactosidase trimerisation domain-containing protein" evidence="1">
    <location>
        <begin position="24"/>
        <end position="728"/>
    </location>
</feature>
<dbReference type="OrthoDB" id="605164at2"/>
<comment type="caution">
    <text evidence="2">The sequence shown here is derived from an EMBL/GenBank/DDBJ whole genome shotgun (WGS) entry which is preliminary data.</text>
</comment>
<keyword evidence="1" id="KW-0732">Signal</keyword>
<name>A0A3M9N2T9_9BACT</name>
<dbReference type="InterPro" id="IPR029062">
    <property type="entry name" value="Class_I_gatase-like"/>
</dbReference>
<evidence type="ECO:0000256" key="1">
    <source>
        <dbReference type="SAM" id="SignalP"/>
    </source>
</evidence>
<accession>A0A3M9N2T9</accession>
<evidence type="ECO:0000313" key="2">
    <source>
        <dbReference type="EMBL" id="RNI31715.1"/>
    </source>
</evidence>
<reference evidence="2 3" key="1">
    <citation type="submission" date="2018-11" db="EMBL/GenBank/DDBJ databases">
        <title>Rufibacter latericius sp. nov., isolated from water in Baiyang Lake.</title>
        <authorList>
            <person name="Yang Y."/>
        </authorList>
    </citation>
    <scope>NUCLEOTIDE SEQUENCE [LARGE SCALE GENOMIC DNA]</scope>
    <source>
        <strain evidence="2 3">R-22-1c-1</strain>
    </source>
</reference>
<sequence>MVLKSRVAFLLSGALLLGWTSHAQLKAPKPDGEKTAFQIADAWAADYDVRSDVAIVYGINDAGGDFEGRVKSWRDKGYKVHFMTGIAWGEYQDYFTGKYDGKTHWEDGQVMKNGETIWHGKDVPYVVPSATYLTYMKELVKRAIDAGVTAVHLEEPEFWARAGYGPSFKKEWEKQYGFPWMAQDESPEATYLSSKLKYQLYFNALREVFAYVRSYSQSKGLTVKCYVPTHSLINYSSWAIVSPEASLANLEGMDGYIAQVWTGTSREPIHFNGVLKERVFENAFLEYGSMVSMTAPTGRKMFFLTDPIEDRRQTWDDYKRNYEATFTAQLLYPMVASYEVMPWPKRIYLGKFKMENSNETQPIPRTYATQMQVMVNSLNDMPLSSNQVNGTKGIDILLANSMMFQRFPTHKGYEDPQLSNFYGMVMPLLKQGIPVGTVHMENLGLDQTLKNTKVLIMSYANMKPISPVSHEVLAKWVKTGGVLVYVGRDQDPFQTVKEWWNTGGKSYKAPSEHLLEQLGISEASGKQSYAVGKGKVYLLRRDPKELVLQAKQDSDFISLVKNAYETDAKAGKVITKNHFLLQRGPYDIAAVLDESVGDAPLRIPGPVVDLFDPALPVLPEKIVKPGQQAYLYNLTRLKSKKEPAVLCAASRVYEEKKGKTAYSFLTKSPSNTINAMRMVLPAEPKTITLTDAGGQKLTDVQTAWHKETNTYLVQFENDSRGIRVQVNW</sequence>
<dbReference type="AlphaFoldDB" id="A0A3M9N2T9"/>
<feature type="signal peptide" evidence="1">
    <location>
        <begin position="1"/>
        <end position="23"/>
    </location>
</feature>
<evidence type="ECO:0008006" key="4">
    <source>
        <dbReference type="Google" id="ProtNLM"/>
    </source>
</evidence>
<protein>
    <recommendedName>
        <fullName evidence="4">Beta-galactosidase trimerisation domain-containing protein</fullName>
    </recommendedName>
</protein>
<dbReference type="EMBL" id="RJJD01000001">
    <property type="protein sequence ID" value="RNI31715.1"/>
    <property type="molecule type" value="Genomic_DNA"/>
</dbReference>